<evidence type="ECO:0000256" key="5">
    <source>
        <dbReference type="ARBA" id="ARBA00022729"/>
    </source>
</evidence>
<feature type="domain" description="C5a peptidase/Subtilisin-like protease SBT2-like Fn3-like" evidence="14">
    <location>
        <begin position="603"/>
        <end position="714"/>
    </location>
</feature>
<keyword evidence="6 9" id="KW-0378">Hydrolase</keyword>
<evidence type="ECO:0008006" key="17">
    <source>
        <dbReference type="Google" id="ProtNLM"/>
    </source>
</evidence>
<dbReference type="GO" id="GO:0006508">
    <property type="term" value="P:proteolysis"/>
    <property type="evidence" value="ECO:0007669"/>
    <property type="project" value="UniProtKB-KW"/>
</dbReference>
<keyword evidence="3" id="KW-0964">Secreted</keyword>
<dbReference type="OrthoDB" id="206201at2759"/>
<evidence type="ECO:0000256" key="7">
    <source>
        <dbReference type="ARBA" id="ARBA00022825"/>
    </source>
</evidence>
<dbReference type="InterPro" id="IPR000209">
    <property type="entry name" value="Peptidase_S8/S53_dom"/>
</dbReference>
<dbReference type="InterPro" id="IPR034187">
    <property type="entry name" value="Peptidases_S8_5"/>
</dbReference>
<dbReference type="SUPFAM" id="SSF52743">
    <property type="entry name" value="Subtilisin-like"/>
    <property type="match status" value="1"/>
</dbReference>
<evidence type="ECO:0000256" key="6">
    <source>
        <dbReference type="ARBA" id="ARBA00022801"/>
    </source>
</evidence>
<keyword evidence="7 9" id="KW-0720">Serine protease</keyword>
<protein>
    <recommendedName>
        <fullName evidence="17">Peptidase S8/S53 domain-containing protein</fullName>
    </recommendedName>
</protein>
<dbReference type="CDD" id="cd07489">
    <property type="entry name" value="Peptidases_S8_5"/>
    <property type="match status" value="1"/>
</dbReference>
<evidence type="ECO:0000256" key="10">
    <source>
        <dbReference type="RuleBase" id="RU003355"/>
    </source>
</evidence>
<reference evidence="16" key="2">
    <citation type="submission" date="2015-01" db="EMBL/GenBank/DDBJ databases">
        <title>Evolutionary Origins and Diversification of the Mycorrhizal Mutualists.</title>
        <authorList>
            <consortium name="DOE Joint Genome Institute"/>
            <consortium name="Mycorrhizal Genomics Consortium"/>
            <person name="Kohler A."/>
            <person name="Kuo A."/>
            <person name="Nagy L.G."/>
            <person name="Floudas D."/>
            <person name="Copeland A."/>
            <person name="Barry K.W."/>
            <person name="Cichocki N."/>
            <person name="Veneault-Fourrey C."/>
            <person name="LaButti K."/>
            <person name="Lindquist E.A."/>
            <person name="Lipzen A."/>
            <person name="Lundell T."/>
            <person name="Morin E."/>
            <person name="Murat C."/>
            <person name="Riley R."/>
            <person name="Ohm R."/>
            <person name="Sun H."/>
            <person name="Tunlid A."/>
            <person name="Henrissat B."/>
            <person name="Grigoriev I.V."/>
            <person name="Hibbett D.S."/>
            <person name="Martin F."/>
        </authorList>
    </citation>
    <scope>NUCLEOTIDE SEQUENCE [LARGE SCALE GENOMIC DNA]</scope>
    <source>
        <strain evidence="16">MUT 4182</strain>
    </source>
</reference>
<dbReference type="InterPro" id="IPR003137">
    <property type="entry name" value="PA_domain"/>
</dbReference>
<reference evidence="15 16" key="1">
    <citation type="submission" date="2014-04" db="EMBL/GenBank/DDBJ databases">
        <authorList>
            <consortium name="DOE Joint Genome Institute"/>
            <person name="Kuo A."/>
            <person name="Girlanda M."/>
            <person name="Perotto S."/>
            <person name="Kohler A."/>
            <person name="Nagy L.G."/>
            <person name="Floudas D."/>
            <person name="Copeland A."/>
            <person name="Barry K.W."/>
            <person name="Cichocki N."/>
            <person name="Veneault-Fourrey C."/>
            <person name="LaButti K."/>
            <person name="Lindquist E.A."/>
            <person name="Lipzen A."/>
            <person name="Lundell T."/>
            <person name="Morin E."/>
            <person name="Murat C."/>
            <person name="Sun H."/>
            <person name="Tunlid A."/>
            <person name="Henrissat B."/>
            <person name="Grigoriev I.V."/>
            <person name="Hibbett D.S."/>
            <person name="Martin F."/>
            <person name="Nordberg H.P."/>
            <person name="Cantor M.N."/>
            <person name="Hua S.X."/>
        </authorList>
    </citation>
    <scope>NUCLEOTIDE SEQUENCE [LARGE SCALE GENOMIC DNA]</scope>
    <source>
        <strain evidence="15 16">MUT 4182</strain>
    </source>
</reference>
<dbReference type="InterPro" id="IPR023828">
    <property type="entry name" value="Peptidase_S8_Ser-AS"/>
</dbReference>
<dbReference type="PROSITE" id="PS51892">
    <property type="entry name" value="SUBTILASE"/>
    <property type="match status" value="1"/>
</dbReference>
<accession>A0A0C3MAG1</accession>
<dbReference type="EMBL" id="KN822969">
    <property type="protein sequence ID" value="KIO30672.1"/>
    <property type="molecule type" value="Genomic_DNA"/>
</dbReference>
<evidence type="ECO:0000256" key="2">
    <source>
        <dbReference type="ARBA" id="ARBA00022512"/>
    </source>
</evidence>
<evidence type="ECO:0000256" key="1">
    <source>
        <dbReference type="ARBA" id="ARBA00011073"/>
    </source>
</evidence>
<feature type="signal peptide" evidence="11">
    <location>
        <begin position="1"/>
        <end position="19"/>
    </location>
</feature>
<comment type="similarity">
    <text evidence="1 9 10">Belongs to the peptidase S8 family.</text>
</comment>
<dbReference type="GO" id="GO:0005615">
    <property type="term" value="C:extracellular space"/>
    <property type="evidence" value="ECO:0007669"/>
    <property type="project" value="TreeGrafter"/>
</dbReference>
<dbReference type="InterPro" id="IPR015500">
    <property type="entry name" value="Peptidase_S8_subtilisin-rel"/>
</dbReference>
<dbReference type="PANTHER" id="PTHR43806:SF66">
    <property type="entry name" value="SERIN ENDOPEPTIDASE"/>
    <property type="match status" value="1"/>
</dbReference>
<keyword evidence="2" id="KW-0134">Cell wall</keyword>
<gene>
    <name evidence="15" type="ORF">M407DRAFT_222849</name>
</gene>
<dbReference type="Gene3D" id="3.40.50.200">
    <property type="entry name" value="Peptidase S8/S53 domain"/>
    <property type="match status" value="1"/>
</dbReference>
<dbReference type="PANTHER" id="PTHR43806">
    <property type="entry name" value="PEPTIDASE S8"/>
    <property type="match status" value="1"/>
</dbReference>
<dbReference type="GO" id="GO:0016020">
    <property type="term" value="C:membrane"/>
    <property type="evidence" value="ECO:0007669"/>
    <property type="project" value="InterPro"/>
</dbReference>
<proteinExistence type="inferred from homology"/>
<dbReference type="Proteomes" id="UP000054248">
    <property type="component" value="Unassembled WGS sequence"/>
</dbReference>
<evidence type="ECO:0000256" key="9">
    <source>
        <dbReference type="PROSITE-ProRule" id="PRU01240"/>
    </source>
</evidence>
<dbReference type="InterPro" id="IPR022398">
    <property type="entry name" value="Peptidase_S8_His-AS"/>
</dbReference>
<dbReference type="PRINTS" id="PR00723">
    <property type="entry name" value="SUBTILISIN"/>
</dbReference>
<feature type="active site" description="Charge relay system" evidence="8 9">
    <location>
        <position position="526"/>
    </location>
</feature>
<evidence type="ECO:0000259" key="12">
    <source>
        <dbReference type="Pfam" id="PF00082"/>
    </source>
</evidence>
<dbReference type="PROSITE" id="PS00137">
    <property type="entry name" value="SUBTILASE_HIS"/>
    <property type="match status" value="1"/>
</dbReference>
<dbReference type="Pfam" id="PF00082">
    <property type="entry name" value="Peptidase_S8"/>
    <property type="match status" value="1"/>
</dbReference>
<dbReference type="InterPro" id="IPR050131">
    <property type="entry name" value="Peptidase_S8_subtilisin-like"/>
</dbReference>
<dbReference type="InterPro" id="IPR036852">
    <property type="entry name" value="Peptidase_S8/S53_dom_sf"/>
</dbReference>
<organism evidence="15 16">
    <name type="scientific">Tulasnella calospora MUT 4182</name>
    <dbReference type="NCBI Taxonomy" id="1051891"/>
    <lineage>
        <taxon>Eukaryota</taxon>
        <taxon>Fungi</taxon>
        <taxon>Dikarya</taxon>
        <taxon>Basidiomycota</taxon>
        <taxon>Agaricomycotina</taxon>
        <taxon>Agaricomycetes</taxon>
        <taxon>Cantharellales</taxon>
        <taxon>Tulasnellaceae</taxon>
        <taxon>Tulasnella</taxon>
    </lineage>
</organism>
<dbReference type="SUPFAM" id="SSF52025">
    <property type="entry name" value="PA domain"/>
    <property type="match status" value="1"/>
</dbReference>
<dbReference type="STRING" id="1051891.A0A0C3MAG1"/>
<dbReference type="Pfam" id="PF02225">
    <property type="entry name" value="PA"/>
    <property type="match status" value="1"/>
</dbReference>
<dbReference type="InterPro" id="IPR010435">
    <property type="entry name" value="C5a/SBT2-like_Fn3"/>
</dbReference>
<dbReference type="CDD" id="cd02124">
    <property type="entry name" value="PA_PoS1_like"/>
    <property type="match status" value="1"/>
</dbReference>
<sequence>MKSFLATLAAAASLSLVSAAVDVHSLRYQTKDDSKIVPGAYIVELDQPVDALGRRSGENAHDALYSSLNKRGAKWSLRRQYDTPGIYLGAAINVASEKDLSTLADTPHVVSISPVYRRPRPKPVASRRLSTKDTHALKSFAPHVMTGVDKLHAEGIRGKGIKIAIIDTGVDYLHPALGKGFGPGFKVSHGKDFVGDDYTGYNDPVPDNDPMDCDGHGTHVSGIIGANKNPYNFTGVAPESTLGMYKIFGCVGDTVDDVIIAALLKAYHDQHDIISLSLGDPTIGWSEGGIGPIVSRIAATGVVITAASANVGEYGAFYVASPSTGKDVISVASVESTQLIVQYIKLSNGHSPIPYYSVDAVNIPGSLPLYATSTDTTVEADACSALPESTPNLSKYVVLIRRGGCSFGDKADNVMAHGAKYILYYNNVVDPVYLQITDFVTAMISQADGEYLVGQYAKKANLKLSFPQDQTPSLIASPLGGLISSFSAYGPTWDLAFKPNVAAPGGNILSTLPRSQESYGVNSGTSMATPFTAGAAALILQKRGKGKDNALAVRGLLQSTGKAVPSSKKSSDPLQTLAQAGAGLLNVYEAVHGKTVVTPAQLALNDTAYSKPEHTITIKNTSNKVQKYKITHVPAGTINPFDSHQQAIGYPVPLDEHYAKVTFKPSTLEVQPGKSAKFVATIHPPTGVNSTIFPVYSGFLKVASADDSVHVSYMGVAGKMKDMKIWDRTPDYFGDSGPFLIDAEGNIQTGPETYRWQSDTDYPALVCRMLAGSAVVSIDLVSANTKLDARGVDSVNATANIPRSTLANRRHHRRLSHNFVDLSSSGAPEGAASMDSMDGRRLDGRAPKETNTFAKLPVVGNLLEGHYIGRNTDGTSDENGYNYFAPVTPTFANGTAIPNGKYKILIRALKVTGDPKKESDYDAWLSPVVIVDYEN</sequence>
<keyword evidence="5 11" id="KW-0732">Signal</keyword>
<evidence type="ECO:0000259" key="13">
    <source>
        <dbReference type="Pfam" id="PF02225"/>
    </source>
</evidence>
<dbReference type="GO" id="GO:0004252">
    <property type="term" value="F:serine-type endopeptidase activity"/>
    <property type="evidence" value="ECO:0007669"/>
    <property type="project" value="UniProtKB-UniRule"/>
</dbReference>
<dbReference type="PROSITE" id="PS00138">
    <property type="entry name" value="SUBTILASE_SER"/>
    <property type="match status" value="1"/>
</dbReference>
<dbReference type="InterPro" id="IPR023827">
    <property type="entry name" value="Peptidase_S8_Asp-AS"/>
</dbReference>
<feature type="active site" description="Charge relay system" evidence="8 9">
    <location>
        <position position="216"/>
    </location>
</feature>
<evidence type="ECO:0000256" key="11">
    <source>
        <dbReference type="SAM" id="SignalP"/>
    </source>
</evidence>
<evidence type="ECO:0000256" key="4">
    <source>
        <dbReference type="ARBA" id="ARBA00022670"/>
    </source>
</evidence>
<dbReference type="Pfam" id="PF06280">
    <property type="entry name" value="fn3_5"/>
    <property type="match status" value="1"/>
</dbReference>
<evidence type="ECO:0000259" key="14">
    <source>
        <dbReference type="Pfam" id="PF06280"/>
    </source>
</evidence>
<keyword evidence="16" id="KW-1185">Reference proteome</keyword>
<evidence type="ECO:0000256" key="8">
    <source>
        <dbReference type="PIRSR" id="PIRSR615500-1"/>
    </source>
</evidence>
<feature type="chain" id="PRO_5002179847" description="Peptidase S8/S53 domain-containing protein" evidence="11">
    <location>
        <begin position="20"/>
        <end position="935"/>
    </location>
</feature>
<feature type="domain" description="PA" evidence="13">
    <location>
        <begin position="379"/>
        <end position="452"/>
    </location>
</feature>
<dbReference type="Gene3D" id="3.50.30.30">
    <property type="match status" value="1"/>
</dbReference>
<evidence type="ECO:0000313" key="15">
    <source>
        <dbReference type="EMBL" id="KIO30672.1"/>
    </source>
</evidence>
<dbReference type="HOGENOM" id="CLU_003559_1_0_1"/>
<evidence type="ECO:0000313" key="16">
    <source>
        <dbReference type="Proteomes" id="UP000054248"/>
    </source>
</evidence>
<name>A0A0C3MAG1_9AGAM</name>
<dbReference type="InterPro" id="IPR046450">
    <property type="entry name" value="PA_dom_sf"/>
</dbReference>
<dbReference type="PROSITE" id="PS00136">
    <property type="entry name" value="SUBTILASE_ASP"/>
    <property type="match status" value="1"/>
</dbReference>
<feature type="active site" description="Charge relay system" evidence="8 9">
    <location>
        <position position="167"/>
    </location>
</feature>
<feature type="domain" description="Peptidase S8/S53" evidence="12">
    <location>
        <begin position="158"/>
        <end position="561"/>
    </location>
</feature>
<dbReference type="AlphaFoldDB" id="A0A0C3MAG1"/>
<keyword evidence="4 9" id="KW-0645">Protease</keyword>
<evidence type="ECO:0000256" key="3">
    <source>
        <dbReference type="ARBA" id="ARBA00022525"/>
    </source>
</evidence>